<gene>
    <name evidence="1" type="ORF">B0H16DRAFT_1895534</name>
</gene>
<name>A0AAD7MNQ7_9AGAR</name>
<protein>
    <submittedName>
        <fullName evidence="1">Uncharacterized protein</fullName>
    </submittedName>
</protein>
<reference evidence="1" key="1">
    <citation type="submission" date="2023-03" db="EMBL/GenBank/DDBJ databases">
        <title>Massive genome expansion in bonnet fungi (Mycena s.s.) driven by repeated elements and novel gene families across ecological guilds.</title>
        <authorList>
            <consortium name="Lawrence Berkeley National Laboratory"/>
            <person name="Harder C.B."/>
            <person name="Miyauchi S."/>
            <person name="Viragh M."/>
            <person name="Kuo A."/>
            <person name="Thoen E."/>
            <person name="Andreopoulos B."/>
            <person name="Lu D."/>
            <person name="Skrede I."/>
            <person name="Drula E."/>
            <person name="Henrissat B."/>
            <person name="Morin E."/>
            <person name="Kohler A."/>
            <person name="Barry K."/>
            <person name="LaButti K."/>
            <person name="Morin E."/>
            <person name="Salamov A."/>
            <person name="Lipzen A."/>
            <person name="Mereny Z."/>
            <person name="Hegedus B."/>
            <person name="Baldrian P."/>
            <person name="Stursova M."/>
            <person name="Weitz H."/>
            <person name="Taylor A."/>
            <person name="Grigoriev I.V."/>
            <person name="Nagy L.G."/>
            <person name="Martin F."/>
            <person name="Kauserud H."/>
        </authorList>
    </citation>
    <scope>NUCLEOTIDE SEQUENCE</scope>
    <source>
        <strain evidence="1">CBHHK182m</strain>
    </source>
</reference>
<keyword evidence="2" id="KW-1185">Reference proteome</keyword>
<comment type="caution">
    <text evidence="1">The sequence shown here is derived from an EMBL/GenBank/DDBJ whole genome shotgun (WGS) entry which is preliminary data.</text>
</comment>
<evidence type="ECO:0000313" key="1">
    <source>
        <dbReference type="EMBL" id="KAJ7724416.1"/>
    </source>
</evidence>
<accession>A0AAD7MNQ7</accession>
<organism evidence="1 2">
    <name type="scientific">Mycena metata</name>
    <dbReference type="NCBI Taxonomy" id="1033252"/>
    <lineage>
        <taxon>Eukaryota</taxon>
        <taxon>Fungi</taxon>
        <taxon>Dikarya</taxon>
        <taxon>Basidiomycota</taxon>
        <taxon>Agaricomycotina</taxon>
        <taxon>Agaricomycetes</taxon>
        <taxon>Agaricomycetidae</taxon>
        <taxon>Agaricales</taxon>
        <taxon>Marasmiineae</taxon>
        <taxon>Mycenaceae</taxon>
        <taxon>Mycena</taxon>
    </lineage>
</organism>
<dbReference type="EMBL" id="JARKIB010000203">
    <property type="protein sequence ID" value="KAJ7724416.1"/>
    <property type="molecule type" value="Genomic_DNA"/>
</dbReference>
<proteinExistence type="predicted"/>
<dbReference type="Proteomes" id="UP001215598">
    <property type="component" value="Unassembled WGS sequence"/>
</dbReference>
<evidence type="ECO:0000313" key="2">
    <source>
        <dbReference type="Proteomes" id="UP001215598"/>
    </source>
</evidence>
<sequence>MAESPVAGFCSDSTADSIAPNLPSENPRFPLELERQIFEMAASSLGNIFNLILVASRVKEWIEPLLYRVIVRGYHQNHGQPITPFETLVHKIGSKPPVFWSKSVKSLAFYGFREQDPGEQILTTCTGLVRLRTAIPHWRFLPAMCNFPALRYLCTEIRTLFGDLSFLNFAHPAFRNITHLELLDVPRASADERAHQICTGLVHIPKLTHIAFNAEVMCRALSSLLYLFTHLRAIVLLGRTRDNLDFDLPTHLTMEERFVSIGQTNWQRDWISGADTGEDFWALTDKFLAARRAGKVDRESGQLYDPFLLVPNTFSGSRFHIYDDEDEWLAVYLRD</sequence>
<dbReference type="AlphaFoldDB" id="A0AAD7MNQ7"/>